<dbReference type="PANTHER" id="PTHR30388">
    <property type="entry name" value="ALDEHYDE OXIDOREDUCTASE MOLYBDENUM COFACTOR ASSEMBLY PROTEIN"/>
    <property type="match status" value="1"/>
</dbReference>
<dbReference type="EMBL" id="MJGC01000066">
    <property type="protein sequence ID" value="OEJ74350.1"/>
    <property type="molecule type" value="Genomic_DNA"/>
</dbReference>
<organism evidence="3">
    <name type="scientific">Desertifilum tharense IPPAS B-1220</name>
    <dbReference type="NCBI Taxonomy" id="1781255"/>
    <lineage>
        <taxon>Bacteria</taxon>
        <taxon>Bacillati</taxon>
        <taxon>Cyanobacteriota</taxon>
        <taxon>Cyanophyceae</taxon>
        <taxon>Desertifilales</taxon>
        <taxon>Desertifilaceae</taxon>
        <taxon>Desertifilum</taxon>
    </lineage>
</organism>
<proteinExistence type="predicted"/>
<name>A0A1E5QI65_9CYAN</name>
<feature type="domain" description="XdhC Rossmann" evidence="2">
    <location>
        <begin position="158"/>
        <end position="302"/>
    </location>
</feature>
<evidence type="ECO:0000259" key="2">
    <source>
        <dbReference type="Pfam" id="PF13478"/>
    </source>
</evidence>
<reference evidence="3" key="1">
    <citation type="submission" date="2016-09" db="EMBL/GenBank/DDBJ databases">
        <title>Draft genome of thermotolerant cyanobacterium Desertifilum sp. strain IPPAS B-1220.</title>
        <authorList>
            <person name="Sinetova M.A."/>
            <person name="Bolakhan K."/>
            <person name="Zayadan B.K."/>
            <person name="Mironov K.S."/>
            <person name="Ustinova V."/>
            <person name="Kupriyanova E.V."/>
            <person name="Sidorov R.A."/>
            <person name="Skrypnik A.N."/>
            <person name="Gogoleva N.E."/>
            <person name="Gogolev Y.V."/>
            <person name="Los D.A."/>
        </authorList>
    </citation>
    <scope>NUCLEOTIDE SEQUENCE [LARGE SCALE GENOMIC DNA]</scope>
    <source>
        <strain evidence="3">IPPAS B-1220</strain>
    </source>
</reference>
<evidence type="ECO:0000259" key="1">
    <source>
        <dbReference type="Pfam" id="PF02625"/>
    </source>
</evidence>
<protein>
    <submittedName>
        <fullName evidence="3">Xanthine dehydrogenase</fullName>
    </submittedName>
</protein>
<dbReference type="PANTHER" id="PTHR30388:SF6">
    <property type="entry name" value="XANTHINE DEHYDROGENASE SUBUNIT A-RELATED"/>
    <property type="match status" value="1"/>
</dbReference>
<dbReference type="InterPro" id="IPR003777">
    <property type="entry name" value="XdhC_CoxI"/>
</dbReference>
<evidence type="ECO:0000313" key="3">
    <source>
        <dbReference type="EMBL" id="OEJ74350.1"/>
    </source>
</evidence>
<dbReference type="Pfam" id="PF13478">
    <property type="entry name" value="XdhC_C"/>
    <property type="match status" value="1"/>
</dbReference>
<dbReference type="Gene3D" id="3.40.50.720">
    <property type="entry name" value="NAD(P)-binding Rossmann-like Domain"/>
    <property type="match status" value="1"/>
</dbReference>
<gene>
    <name evidence="3" type="ORF">BH720_14050</name>
</gene>
<feature type="domain" description="XdhC- CoxI" evidence="1">
    <location>
        <begin position="15"/>
        <end position="75"/>
    </location>
</feature>
<dbReference type="RefSeq" id="WP_069967848.1">
    <property type="nucleotide sequence ID" value="NZ_CM124774.1"/>
</dbReference>
<comment type="caution">
    <text evidence="3">The sequence shown here is derived from an EMBL/GenBank/DDBJ whole genome shotgun (WGS) entry which is preliminary data.</text>
</comment>
<dbReference type="InterPro" id="IPR027051">
    <property type="entry name" value="XdhC_Rossmann_dom"/>
</dbReference>
<dbReference type="Pfam" id="PF02625">
    <property type="entry name" value="XdhC_CoxI"/>
    <property type="match status" value="1"/>
</dbReference>
<dbReference type="STRING" id="1781255.BH720_14050"/>
<dbReference type="OrthoDB" id="9773039at2"/>
<dbReference type="InterPro" id="IPR052698">
    <property type="entry name" value="MoCofactor_Util/Proc"/>
</dbReference>
<accession>A0A1E5QI65</accession>
<dbReference type="AlphaFoldDB" id="A0A1E5QI65"/>
<sequence>MSLAFYRQLLHRLHQEPVVLATVTGVKGSVPREVGAKMGICGEGRTFDTIGGGAGEAKVIRQAIAVLATDEPQSVNIDLSGTPHRETQGVCGGQMQVWLQRWVGEEAIAIAQQIVDTLESGQSLTLVTPLNAQFPYLSPHPPTSPCGFSETLQPPPLLLIVGAGHVGIQLAKVGDLLGFQIAVQDDRSQWANLDNYPQASFILTEPIVAAISKFANHTQLYAALVTRGYPYDIEALSTLLQRSIPCQYIGTIGSQKRVRQVLQALADGGFSQSQLERIYAPIGLDIGAIAPGEIAVSIGAELVLIRRGGTGRSLSQKQGATLL</sequence>